<gene>
    <name evidence="2" type="primary">LOC140005601</name>
</gene>
<dbReference type="PANTHER" id="PTHR33710">
    <property type="entry name" value="BNAC02G09200D PROTEIN"/>
    <property type="match status" value="1"/>
</dbReference>
<proteinExistence type="predicted"/>
<organism evidence="1 2">
    <name type="scientific">Coffea arabica</name>
    <name type="common">Arabian coffee</name>
    <dbReference type="NCBI Taxonomy" id="13443"/>
    <lineage>
        <taxon>Eukaryota</taxon>
        <taxon>Viridiplantae</taxon>
        <taxon>Streptophyta</taxon>
        <taxon>Embryophyta</taxon>
        <taxon>Tracheophyta</taxon>
        <taxon>Spermatophyta</taxon>
        <taxon>Magnoliopsida</taxon>
        <taxon>eudicotyledons</taxon>
        <taxon>Gunneridae</taxon>
        <taxon>Pentapetalae</taxon>
        <taxon>asterids</taxon>
        <taxon>lamiids</taxon>
        <taxon>Gentianales</taxon>
        <taxon>Rubiaceae</taxon>
        <taxon>Ixoroideae</taxon>
        <taxon>Gardenieae complex</taxon>
        <taxon>Bertiereae - Coffeeae clade</taxon>
        <taxon>Coffeeae</taxon>
        <taxon>Coffea</taxon>
    </lineage>
</organism>
<sequence length="218" mass="25339">MSLMLYVYPTPVIWQRLDCAFSNTAWSALFGITKVSYLMCGRLDHAPLLIKCGVAEARGKPFRYLNVWARHPDFLKVVKDAWDVPVQAIGMEGIFRKLMGTKAKLREWNKTIYGNISQQVVEVEHQLKQREKEYDTFRNEELKLRLGEARVAHTRALAIECDFWRHKAPIKWNQLGDANMKFFNASVKHRQNVNFISQIRDDVRGWVDDAPSIQAFVV</sequence>
<evidence type="ECO:0000313" key="1">
    <source>
        <dbReference type="Proteomes" id="UP001652660"/>
    </source>
</evidence>
<reference evidence="2" key="1">
    <citation type="submission" date="2025-08" db="UniProtKB">
        <authorList>
            <consortium name="RefSeq"/>
        </authorList>
    </citation>
    <scope>IDENTIFICATION</scope>
    <source>
        <tissue evidence="2">Leaves</tissue>
    </source>
</reference>
<keyword evidence="1" id="KW-1185">Reference proteome</keyword>
<dbReference type="RefSeq" id="XP_071902710.1">
    <property type="nucleotide sequence ID" value="XM_072046609.1"/>
</dbReference>
<protein>
    <submittedName>
        <fullName evidence="2">Uncharacterized protein</fullName>
    </submittedName>
</protein>
<evidence type="ECO:0000313" key="2">
    <source>
        <dbReference type="RefSeq" id="XP_071902710.1"/>
    </source>
</evidence>
<dbReference type="GeneID" id="140005601"/>
<name>A0ABM4U5Z8_COFAR</name>
<dbReference type="Proteomes" id="UP001652660">
    <property type="component" value="Chromosome 4e"/>
</dbReference>
<accession>A0ABM4U5Z8</accession>
<dbReference type="PANTHER" id="PTHR33710:SF71">
    <property type="entry name" value="ENDONUCLEASE_EXONUCLEASE_PHOSPHATASE DOMAIN-CONTAINING PROTEIN"/>
    <property type="match status" value="1"/>
</dbReference>